<reference evidence="9 10" key="1">
    <citation type="journal article" date="2015" name="Genome Announc.">
        <title>Genomes of Geoalkalibacter ferrihydriticus Z-0531T and Geoalkalibacter subterraneus Red1T, Two Haloalkaliphilic Metal-Reducing Deltaproteobacteria.</title>
        <authorList>
            <person name="Badalamenti J.P."/>
            <person name="Krajmalnik-Brown R."/>
            <person name="Torres C.I."/>
            <person name="Bond D.R."/>
        </authorList>
    </citation>
    <scope>NUCLEOTIDE SEQUENCE [LARGE SCALE GENOMIC DNA]</scope>
    <source>
        <strain evidence="9 10">Red1</strain>
    </source>
</reference>
<evidence type="ECO:0000313" key="9">
    <source>
        <dbReference type="EMBL" id="AJF06028.1"/>
    </source>
</evidence>
<keyword evidence="2" id="KW-0067">ATP-binding</keyword>
<dbReference type="AlphaFoldDB" id="A0A0B5FFI1"/>
<dbReference type="Gene3D" id="3.40.50.300">
    <property type="entry name" value="P-loop containing nucleotide triphosphate hydrolases"/>
    <property type="match status" value="1"/>
</dbReference>
<dbReference type="InterPro" id="IPR058031">
    <property type="entry name" value="AAA_lid_NorR"/>
</dbReference>
<keyword evidence="3" id="KW-0805">Transcription regulation</keyword>
<dbReference type="InterPro" id="IPR001789">
    <property type="entry name" value="Sig_transdc_resp-reg_receiver"/>
</dbReference>
<dbReference type="RefSeq" id="WP_040199490.1">
    <property type="nucleotide sequence ID" value="NZ_CP010311.1"/>
</dbReference>
<dbReference type="SUPFAM" id="SSF52540">
    <property type="entry name" value="P-loop containing nucleoside triphosphate hydrolases"/>
    <property type="match status" value="1"/>
</dbReference>
<dbReference type="SMART" id="SM00382">
    <property type="entry name" value="AAA"/>
    <property type="match status" value="1"/>
</dbReference>
<dbReference type="InterPro" id="IPR002078">
    <property type="entry name" value="Sigma_54_int"/>
</dbReference>
<keyword evidence="5" id="KW-0804">Transcription</keyword>
<dbReference type="InterPro" id="IPR025944">
    <property type="entry name" value="Sigma_54_int_dom_CS"/>
</dbReference>
<dbReference type="GO" id="GO:0005524">
    <property type="term" value="F:ATP binding"/>
    <property type="evidence" value="ECO:0007669"/>
    <property type="project" value="UniProtKB-KW"/>
</dbReference>
<keyword evidence="1" id="KW-0547">Nucleotide-binding</keyword>
<evidence type="ECO:0000259" key="7">
    <source>
        <dbReference type="PROSITE" id="PS50045"/>
    </source>
</evidence>
<dbReference type="Pfam" id="PF02954">
    <property type="entry name" value="HTH_8"/>
    <property type="match status" value="1"/>
</dbReference>
<keyword evidence="9" id="KW-0418">Kinase</keyword>
<dbReference type="PROSITE" id="PS50045">
    <property type="entry name" value="SIGMA54_INTERACT_4"/>
    <property type="match status" value="1"/>
</dbReference>
<dbReference type="GO" id="GO:0043565">
    <property type="term" value="F:sequence-specific DNA binding"/>
    <property type="evidence" value="ECO:0007669"/>
    <property type="project" value="InterPro"/>
</dbReference>
<dbReference type="Pfam" id="PF00158">
    <property type="entry name" value="Sigma54_activat"/>
    <property type="match status" value="1"/>
</dbReference>
<dbReference type="SMART" id="SM00448">
    <property type="entry name" value="REC"/>
    <property type="match status" value="1"/>
</dbReference>
<dbReference type="GO" id="GO:0000160">
    <property type="term" value="P:phosphorelay signal transduction system"/>
    <property type="evidence" value="ECO:0007669"/>
    <property type="project" value="InterPro"/>
</dbReference>
<evidence type="ECO:0000256" key="4">
    <source>
        <dbReference type="ARBA" id="ARBA00023125"/>
    </source>
</evidence>
<accession>A0A0B5FFI1</accession>
<dbReference type="Pfam" id="PF25601">
    <property type="entry name" value="AAA_lid_14"/>
    <property type="match status" value="1"/>
</dbReference>
<dbReference type="InterPro" id="IPR009057">
    <property type="entry name" value="Homeodomain-like_sf"/>
</dbReference>
<dbReference type="Pfam" id="PF00072">
    <property type="entry name" value="Response_reg"/>
    <property type="match status" value="1"/>
</dbReference>
<dbReference type="PANTHER" id="PTHR32071:SF113">
    <property type="entry name" value="ALGINATE BIOSYNTHESIS TRANSCRIPTIONAL REGULATORY PROTEIN ALGB"/>
    <property type="match status" value="1"/>
</dbReference>
<feature type="domain" description="Sigma-54 factor interaction" evidence="7">
    <location>
        <begin position="145"/>
        <end position="374"/>
    </location>
</feature>
<dbReference type="CDD" id="cd00009">
    <property type="entry name" value="AAA"/>
    <property type="match status" value="1"/>
</dbReference>
<evidence type="ECO:0000256" key="6">
    <source>
        <dbReference type="PROSITE-ProRule" id="PRU00169"/>
    </source>
</evidence>
<dbReference type="PROSITE" id="PS00676">
    <property type="entry name" value="SIGMA54_INTERACT_2"/>
    <property type="match status" value="1"/>
</dbReference>
<dbReference type="STRING" id="483547.GSUB_04890"/>
<dbReference type="FunFam" id="3.40.50.300:FF:000006">
    <property type="entry name" value="DNA-binding transcriptional regulator NtrC"/>
    <property type="match status" value="1"/>
</dbReference>
<feature type="modified residue" description="4-aspartylphosphate" evidence="6">
    <location>
        <position position="55"/>
    </location>
</feature>
<sequence length="451" mass="51214">MTEPLHILVIDDDASMRHMLRLMLERADYHVSEAVDGRAGLQHLKDESTDLVLCDVRMPELGGMDFLQAQAEIPHDATIIMMTAYGSLDLAMECLKLGAYDYLSKPFKPDEVVLTLKKAQERLGLKRENRRLHEALEARDQSSELVFRSEVMAQVMRLVAQVAPASSPVLISGETGTGKELVARALHRRSSRADGPFLSLNCGAIPAGLIESELFGHVRGAFTGAARDHQGMFPAAHGGTLFLDEIAELPMELQPKLLRVLQEKEIRRVGETRSRAVDVRILAATAVDLKQAVEQGRFREDLYYRLNVIDIHLPPLRERREDIAPLVSHFLAHYARKEKRPAPQMDQEALERLEGYDWPGNVRELGNFIERTLIFCRSPRIGLKDLPWEVRRRNRDQLDDLSLKKAIVRMEREFIQRALARTDGNRTHAAELLEISLRALLYKIKEYNLQG</sequence>
<keyword evidence="9" id="KW-0808">Transferase</keyword>
<dbReference type="PRINTS" id="PR01590">
    <property type="entry name" value="HTHFIS"/>
</dbReference>
<dbReference type="GO" id="GO:0006355">
    <property type="term" value="P:regulation of DNA-templated transcription"/>
    <property type="evidence" value="ECO:0007669"/>
    <property type="project" value="InterPro"/>
</dbReference>
<feature type="domain" description="Response regulatory" evidence="8">
    <location>
        <begin position="6"/>
        <end position="120"/>
    </location>
</feature>
<gene>
    <name evidence="9" type="ORF">GSUB_04890</name>
</gene>
<dbReference type="Gene3D" id="3.40.50.2300">
    <property type="match status" value="1"/>
</dbReference>
<dbReference type="InterPro" id="IPR027417">
    <property type="entry name" value="P-loop_NTPase"/>
</dbReference>
<dbReference type="InterPro" id="IPR011006">
    <property type="entry name" value="CheY-like_superfamily"/>
</dbReference>
<dbReference type="GO" id="GO:0016301">
    <property type="term" value="F:kinase activity"/>
    <property type="evidence" value="ECO:0007669"/>
    <property type="project" value="UniProtKB-KW"/>
</dbReference>
<dbReference type="PROSITE" id="PS00675">
    <property type="entry name" value="SIGMA54_INTERACT_1"/>
    <property type="match status" value="1"/>
</dbReference>
<dbReference type="InterPro" id="IPR025662">
    <property type="entry name" value="Sigma_54_int_dom_ATP-bd_1"/>
</dbReference>
<keyword evidence="4" id="KW-0238">DNA-binding</keyword>
<dbReference type="SUPFAM" id="SSF52172">
    <property type="entry name" value="CheY-like"/>
    <property type="match status" value="1"/>
</dbReference>
<dbReference type="Gene3D" id="1.10.8.60">
    <property type="match status" value="1"/>
</dbReference>
<dbReference type="PROSITE" id="PS00688">
    <property type="entry name" value="SIGMA54_INTERACT_3"/>
    <property type="match status" value="1"/>
</dbReference>
<evidence type="ECO:0000256" key="2">
    <source>
        <dbReference type="ARBA" id="ARBA00022840"/>
    </source>
</evidence>
<dbReference type="InterPro" id="IPR025943">
    <property type="entry name" value="Sigma_54_int_dom_ATP-bd_2"/>
</dbReference>
<evidence type="ECO:0000313" key="10">
    <source>
        <dbReference type="Proteomes" id="UP000035036"/>
    </source>
</evidence>
<dbReference type="EMBL" id="CP010311">
    <property type="protein sequence ID" value="AJF06028.1"/>
    <property type="molecule type" value="Genomic_DNA"/>
</dbReference>
<dbReference type="PROSITE" id="PS50110">
    <property type="entry name" value="RESPONSE_REGULATORY"/>
    <property type="match status" value="1"/>
</dbReference>
<proteinExistence type="predicted"/>
<dbReference type="OrthoDB" id="9814761at2"/>
<dbReference type="Gene3D" id="1.10.10.60">
    <property type="entry name" value="Homeodomain-like"/>
    <property type="match status" value="1"/>
</dbReference>
<evidence type="ECO:0000259" key="8">
    <source>
        <dbReference type="PROSITE" id="PS50110"/>
    </source>
</evidence>
<dbReference type="SUPFAM" id="SSF46689">
    <property type="entry name" value="Homeodomain-like"/>
    <property type="match status" value="1"/>
</dbReference>
<name>A0A0B5FFI1_9BACT</name>
<dbReference type="KEGG" id="gsb:GSUB_04890"/>
<dbReference type="InterPro" id="IPR002197">
    <property type="entry name" value="HTH_Fis"/>
</dbReference>
<dbReference type="HOGENOM" id="CLU_000445_0_6_7"/>
<dbReference type="Proteomes" id="UP000035036">
    <property type="component" value="Chromosome"/>
</dbReference>
<evidence type="ECO:0000256" key="5">
    <source>
        <dbReference type="ARBA" id="ARBA00023163"/>
    </source>
</evidence>
<evidence type="ECO:0000256" key="3">
    <source>
        <dbReference type="ARBA" id="ARBA00023015"/>
    </source>
</evidence>
<dbReference type="InterPro" id="IPR003593">
    <property type="entry name" value="AAA+_ATPase"/>
</dbReference>
<organism evidence="9 10">
    <name type="scientific">Geoalkalibacter subterraneus</name>
    <dbReference type="NCBI Taxonomy" id="483547"/>
    <lineage>
        <taxon>Bacteria</taxon>
        <taxon>Pseudomonadati</taxon>
        <taxon>Thermodesulfobacteriota</taxon>
        <taxon>Desulfuromonadia</taxon>
        <taxon>Desulfuromonadales</taxon>
        <taxon>Geoalkalibacteraceae</taxon>
        <taxon>Geoalkalibacter</taxon>
    </lineage>
</organism>
<keyword evidence="6" id="KW-0597">Phosphoprotein</keyword>
<keyword evidence="10" id="KW-1185">Reference proteome</keyword>
<evidence type="ECO:0000256" key="1">
    <source>
        <dbReference type="ARBA" id="ARBA00022741"/>
    </source>
</evidence>
<protein>
    <submittedName>
        <fullName evidence="9">Histidine kinase</fullName>
    </submittedName>
</protein>
<dbReference type="PANTHER" id="PTHR32071">
    <property type="entry name" value="TRANSCRIPTIONAL REGULATORY PROTEIN"/>
    <property type="match status" value="1"/>
</dbReference>